<dbReference type="InterPro" id="IPR042047">
    <property type="entry name" value="SleB_dom1"/>
</dbReference>
<name>A0A6N6VHD4_9HYPH</name>
<dbReference type="InterPro" id="IPR011105">
    <property type="entry name" value="Cell_wall_hydrolase_SleB"/>
</dbReference>
<feature type="signal peptide" evidence="1">
    <location>
        <begin position="1"/>
        <end position="26"/>
    </location>
</feature>
<accession>A0A6N6VHD4</accession>
<evidence type="ECO:0000256" key="1">
    <source>
        <dbReference type="SAM" id="SignalP"/>
    </source>
</evidence>
<dbReference type="Gene3D" id="1.10.10.2520">
    <property type="entry name" value="Cell wall hydrolase SleB, domain 1"/>
    <property type="match status" value="1"/>
</dbReference>
<reference evidence="3 4" key="1">
    <citation type="submission" date="2019-09" db="EMBL/GenBank/DDBJ databases">
        <title>Parvibaculum sedimenti sp. nov., isolated from sediment.</title>
        <authorList>
            <person name="Wang Y."/>
        </authorList>
    </citation>
    <scope>NUCLEOTIDE SEQUENCE [LARGE SCALE GENOMIC DNA]</scope>
    <source>
        <strain evidence="3 4">HXT-9</strain>
    </source>
</reference>
<dbReference type="EMBL" id="WESC01000007">
    <property type="protein sequence ID" value="KAB7740171.1"/>
    <property type="molecule type" value="Genomic_DNA"/>
</dbReference>
<organism evidence="3 4">
    <name type="scientific">Parvibaculum sedimenti</name>
    <dbReference type="NCBI Taxonomy" id="2608632"/>
    <lineage>
        <taxon>Bacteria</taxon>
        <taxon>Pseudomonadati</taxon>
        <taxon>Pseudomonadota</taxon>
        <taxon>Alphaproteobacteria</taxon>
        <taxon>Hyphomicrobiales</taxon>
        <taxon>Parvibaculaceae</taxon>
        <taxon>Parvibaculum</taxon>
    </lineage>
</organism>
<sequence>MPHSQGPSMRRLLTLPMIAVASATLAACASSPAREIAVPAEPLTYTPRAHSAPYPTFAPPLVEVPDLPLRQPLQLNAKDRTCLVAVMYYEAHGEGQKGMEAVGHVVLNRLGERPEGTTVCDVVYEKKQFGWTRKISRKRVAIGKTRGWKTAATVADKLIAGYSEDLTQGATSFYSVFEFRDGPPEWVENDEKTVQIGNHVFIAP</sequence>
<dbReference type="GO" id="GO:0016787">
    <property type="term" value="F:hydrolase activity"/>
    <property type="evidence" value="ECO:0007669"/>
    <property type="project" value="InterPro"/>
</dbReference>
<evidence type="ECO:0000313" key="3">
    <source>
        <dbReference type="EMBL" id="KAB7740171.1"/>
    </source>
</evidence>
<gene>
    <name evidence="3" type="ORF">F2P47_09185</name>
</gene>
<proteinExistence type="predicted"/>
<dbReference type="Pfam" id="PF07486">
    <property type="entry name" value="Hydrolase_2"/>
    <property type="match status" value="1"/>
</dbReference>
<feature type="chain" id="PRO_5027101673" description="Cell wall hydrolase SleB domain-containing protein" evidence="1">
    <location>
        <begin position="27"/>
        <end position="204"/>
    </location>
</feature>
<keyword evidence="1" id="KW-0732">Signal</keyword>
<comment type="caution">
    <text evidence="3">The sequence shown here is derived from an EMBL/GenBank/DDBJ whole genome shotgun (WGS) entry which is preliminary data.</text>
</comment>
<evidence type="ECO:0000313" key="4">
    <source>
        <dbReference type="Proteomes" id="UP000468901"/>
    </source>
</evidence>
<feature type="domain" description="Cell wall hydrolase SleB" evidence="2">
    <location>
        <begin position="93"/>
        <end position="201"/>
    </location>
</feature>
<dbReference type="Proteomes" id="UP000468901">
    <property type="component" value="Unassembled WGS sequence"/>
</dbReference>
<protein>
    <recommendedName>
        <fullName evidence="2">Cell wall hydrolase SleB domain-containing protein</fullName>
    </recommendedName>
</protein>
<dbReference type="AlphaFoldDB" id="A0A6N6VHD4"/>
<keyword evidence="4" id="KW-1185">Reference proteome</keyword>
<evidence type="ECO:0000259" key="2">
    <source>
        <dbReference type="Pfam" id="PF07486"/>
    </source>
</evidence>